<comment type="caution">
    <text evidence="8">The sequence shown here is derived from an EMBL/GenBank/DDBJ whole genome shotgun (WGS) entry which is preliminary data.</text>
</comment>
<protein>
    <recommendedName>
        <fullName evidence="10">Chitin-binding type-4 domain-containing protein</fullName>
    </recommendedName>
</protein>
<evidence type="ECO:0000256" key="1">
    <source>
        <dbReference type="ARBA" id="ARBA00004613"/>
    </source>
</evidence>
<dbReference type="GO" id="GO:0005576">
    <property type="term" value="C:extracellular region"/>
    <property type="evidence" value="ECO:0007669"/>
    <property type="project" value="UniProtKB-SubCell"/>
</dbReference>
<dbReference type="AlphaFoldDB" id="A0ABD3PLB4"/>
<reference evidence="8 9" key="1">
    <citation type="journal article" date="2020" name="G3 (Bethesda)">
        <title>Improved Reference Genome for Cyclotella cryptica CCMP332, a Model for Cell Wall Morphogenesis, Salinity Adaptation, and Lipid Production in Diatoms (Bacillariophyta).</title>
        <authorList>
            <person name="Roberts W.R."/>
            <person name="Downey K.M."/>
            <person name="Ruck E.C."/>
            <person name="Traller J.C."/>
            <person name="Alverson A.J."/>
        </authorList>
    </citation>
    <scope>NUCLEOTIDE SEQUENCE [LARGE SCALE GENOMIC DNA]</scope>
    <source>
        <strain evidence="8 9">CCMP332</strain>
    </source>
</reference>
<dbReference type="InterPro" id="IPR004302">
    <property type="entry name" value="Cellulose/chitin-bd_N"/>
</dbReference>
<keyword evidence="2" id="KW-0964">Secreted</keyword>
<evidence type="ECO:0000256" key="3">
    <source>
        <dbReference type="ARBA" id="ARBA00022729"/>
    </source>
</evidence>
<feature type="signal peptide" evidence="5">
    <location>
        <begin position="1"/>
        <end position="23"/>
    </location>
</feature>
<keyword evidence="9" id="KW-1185">Reference proteome</keyword>
<evidence type="ECO:0000313" key="9">
    <source>
        <dbReference type="Proteomes" id="UP001516023"/>
    </source>
</evidence>
<evidence type="ECO:0000259" key="7">
    <source>
        <dbReference type="Pfam" id="PF24517"/>
    </source>
</evidence>
<dbReference type="Pfam" id="PF24517">
    <property type="entry name" value="CBM96"/>
    <property type="match status" value="1"/>
</dbReference>
<organism evidence="8 9">
    <name type="scientific">Cyclotella cryptica</name>
    <dbReference type="NCBI Taxonomy" id="29204"/>
    <lineage>
        <taxon>Eukaryota</taxon>
        <taxon>Sar</taxon>
        <taxon>Stramenopiles</taxon>
        <taxon>Ochrophyta</taxon>
        <taxon>Bacillariophyta</taxon>
        <taxon>Coscinodiscophyceae</taxon>
        <taxon>Thalassiosirophycidae</taxon>
        <taxon>Stephanodiscales</taxon>
        <taxon>Stephanodiscaceae</taxon>
        <taxon>Cyclotella</taxon>
    </lineage>
</organism>
<evidence type="ECO:0000256" key="4">
    <source>
        <dbReference type="SAM" id="MobiDB-lite"/>
    </source>
</evidence>
<dbReference type="Pfam" id="PF03067">
    <property type="entry name" value="LPMO_10"/>
    <property type="match status" value="1"/>
</dbReference>
<gene>
    <name evidence="8" type="ORF">HJC23_006569</name>
</gene>
<evidence type="ECO:0000313" key="8">
    <source>
        <dbReference type="EMBL" id="KAL3788531.1"/>
    </source>
</evidence>
<feature type="chain" id="PRO_5044877627" description="Chitin-binding type-4 domain-containing protein" evidence="5">
    <location>
        <begin position="24"/>
        <end position="524"/>
    </location>
</feature>
<sequence length="524" mass="59572">MKPLIPKILLLFVTARLFNMATPHGYMSSPRSRNFVAYTDYSDIEWQISLNSSFAVTPQPEDCPHCLNLGGTMARCGYGNGRNYDAPKTIDGRRMPFVSQATYLDGDEIDIVTEVTVYHKGHFEFKICPLGYPDEIASQACFDRHPLTFVEDLLYGAGRDSIYPYRAYLAGDYERFVHRMKLPDGVTGNHVLLQWHWLTASEIDNGNSPFLIFKAELFDRYSRLVTFNDEAAFILDTSNITEIILHWKKMPVSSVPKTSNNELSDHEVSIDDKKEKKDKDHKGKIDSMLPQEIIHHESSHVQNEQDEKTKEKKDNNKGDKKTDEIPTETVIHHETTHKSESQIFADHRHEKKAAITYVSVKATHDATVSRKNGNKNISPRQLIQISGVPRVLSFVRFDLPEEIEKNSSLKSATLRMYTFSKLTNSTRVIVQPVMGSFNASNVTWKTSPMDPGPRITDSKAINANSKTWINIDVTDAFKWSLAKMGYSAFTLRLSTKNSRTLSFASRNYSEGLYSPQVVLEIRES</sequence>
<proteinExistence type="predicted"/>
<dbReference type="InterPro" id="IPR055372">
    <property type="entry name" value="CBM96"/>
</dbReference>
<name>A0ABD3PLB4_9STRA</name>
<evidence type="ECO:0000256" key="2">
    <source>
        <dbReference type="ARBA" id="ARBA00022525"/>
    </source>
</evidence>
<dbReference type="Proteomes" id="UP001516023">
    <property type="component" value="Unassembled WGS sequence"/>
</dbReference>
<feature type="domain" description="Chitin-binding type-4" evidence="6">
    <location>
        <begin position="24"/>
        <end position="197"/>
    </location>
</feature>
<comment type="subcellular location">
    <subcellularLocation>
        <location evidence="1">Secreted</location>
    </subcellularLocation>
</comment>
<accession>A0ABD3PLB4</accession>
<evidence type="ECO:0000256" key="5">
    <source>
        <dbReference type="SAM" id="SignalP"/>
    </source>
</evidence>
<evidence type="ECO:0000259" key="6">
    <source>
        <dbReference type="Pfam" id="PF03067"/>
    </source>
</evidence>
<dbReference type="NCBIfam" id="NF033679">
    <property type="entry name" value="DNRLRE_dom"/>
    <property type="match status" value="1"/>
</dbReference>
<feature type="compositionally biased region" description="Basic and acidic residues" evidence="4">
    <location>
        <begin position="263"/>
        <end position="285"/>
    </location>
</feature>
<keyword evidence="3 5" id="KW-0732">Signal</keyword>
<feature type="region of interest" description="Disordered" evidence="4">
    <location>
        <begin position="254"/>
        <end position="325"/>
    </location>
</feature>
<evidence type="ECO:0008006" key="10">
    <source>
        <dbReference type="Google" id="ProtNLM"/>
    </source>
</evidence>
<feature type="domain" description="Carbohydrate-binding module family 96" evidence="7">
    <location>
        <begin position="357"/>
        <end position="519"/>
    </location>
</feature>
<dbReference type="EMBL" id="JABMIG020000155">
    <property type="protein sequence ID" value="KAL3788531.1"/>
    <property type="molecule type" value="Genomic_DNA"/>
</dbReference>
<feature type="compositionally biased region" description="Basic and acidic residues" evidence="4">
    <location>
        <begin position="293"/>
        <end position="325"/>
    </location>
</feature>